<evidence type="ECO:0000313" key="1">
    <source>
        <dbReference type="EMBL" id="PWG77831.1"/>
    </source>
</evidence>
<name>A0A2U2P8V9_9SPHI</name>
<comment type="caution">
    <text evidence="1">The sequence shown here is derived from an EMBL/GenBank/DDBJ whole genome shotgun (WGS) entry which is preliminary data.</text>
</comment>
<evidence type="ECO:0008006" key="3">
    <source>
        <dbReference type="Google" id="ProtNLM"/>
    </source>
</evidence>
<evidence type="ECO:0000313" key="2">
    <source>
        <dbReference type="Proteomes" id="UP000245647"/>
    </source>
</evidence>
<keyword evidence="2" id="KW-1185">Reference proteome</keyword>
<sequence length="106" mass="11830">MGRKRQQRQSITGSDGVTVSRAVPAQYEYNELGQLYKKYLHSQDTGTGLAPVSSFMYPQTYSYHARGWLKGTSSAEFSQTLNYEEGSRYNGDITSVNWTLAGSSKT</sequence>
<organism evidence="1 2">
    <name type="scientific">Pararcticibacter amylolyticus</name>
    <dbReference type="NCBI Taxonomy" id="2173175"/>
    <lineage>
        <taxon>Bacteria</taxon>
        <taxon>Pseudomonadati</taxon>
        <taxon>Bacteroidota</taxon>
        <taxon>Sphingobacteriia</taxon>
        <taxon>Sphingobacteriales</taxon>
        <taxon>Sphingobacteriaceae</taxon>
        <taxon>Pararcticibacter</taxon>
    </lineage>
</organism>
<accession>A0A2U2P8V9</accession>
<protein>
    <recommendedName>
        <fullName evidence="3">Type IV secretion protein Rhs</fullName>
    </recommendedName>
</protein>
<dbReference type="AlphaFoldDB" id="A0A2U2P8V9"/>
<proteinExistence type="predicted"/>
<feature type="non-terminal residue" evidence="1">
    <location>
        <position position="106"/>
    </location>
</feature>
<gene>
    <name evidence="1" type="ORF">DDR33_25430</name>
</gene>
<reference evidence="1 2" key="1">
    <citation type="submission" date="2018-04" db="EMBL/GenBank/DDBJ databases">
        <title>Pedobacter chongqingensis sp. nov., isolated from a rottenly hemp rope.</title>
        <authorList>
            <person name="Cai Y."/>
        </authorList>
    </citation>
    <scope>NUCLEOTIDE SEQUENCE [LARGE SCALE GENOMIC DNA]</scope>
    <source>
        <strain evidence="1 2">FJ4-8</strain>
    </source>
</reference>
<dbReference type="EMBL" id="QEAS01000135">
    <property type="protein sequence ID" value="PWG77831.1"/>
    <property type="molecule type" value="Genomic_DNA"/>
</dbReference>
<dbReference type="Proteomes" id="UP000245647">
    <property type="component" value="Unassembled WGS sequence"/>
</dbReference>